<feature type="domain" description="HTH cro/C1-type" evidence="1">
    <location>
        <begin position="7"/>
        <end position="68"/>
    </location>
</feature>
<dbReference type="InterPro" id="IPR050077">
    <property type="entry name" value="LexA_repressor"/>
</dbReference>
<sequence>MTLGNLIKKYRKEHSMSQQAFADLTGLSKAYISILERNFNPVNKKQPIPSVATIKSVATAMNTDFNDLIAILDPDTQVSINAEEHPQPSLPPDAIPYAPTQRIPILGRISAGLPLYADEQIEGYTYTDLNHGGEYFALRVHGDSMDALGIKEGYLVIVRRQDYVDNGTICVVLVGDNEATMKRFYQDGDTVTLMPQSTNPKHMPQIYNLKHTPIHIIGKVVKVEFTLD</sequence>
<dbReference type="CDD" id="cd00093">
    <property type="entry name" value="HTH_XRE"/>
    <property type="match status" value="1"/>
</dbReference>
<dbReference type="PANTHER" id="PTHR33516:SF2">
    <property type="entry name" value="LEXA REPRESSOR-RELATED"/>
    <property type="match status" value="1"/>
</dbReference>
<evidence type="ECO:0000313" key="2">
    <source>
        <dbReference type="EMBL" id="MBU5489098.1"/>
    </source>
</evidence>
<dbReference type="RefSeq" id="WP_216468714.1">
    <property type="nucleotide sequence ID" value="NZ_JAHLQI010000001.1"/>
</dbReference>
<dbReference type="InterPro" id="IPR015927">
    <property type="entry name" value="Peptidase_S24_S26A/B/C"/>
</dbReference>
<gene>
    <name evidence="2" type="ORF">KQI75_00405</name>
</gene>
<name>A0ABS6EN32_9FIRM</name>
<dbReference type="Pfam" id="PF01381">
    <property type="entry name" value="HTH_3"/>
    <property type="match status" value="1"/>
</dbReference>
<dbReference type="SMART" id="SM00530">
    <property type="entry name" value="HTH_XRE"/>
    <property type="match status" value="1"/>
</dbReference>
<evidence type="ECO:0000313" key="3">
    <source>
        <dbReference type="Proteomes" id="UP000783588"/>
    </source>
</evidence>
<dbReference type="InterPro" id="IPR039418">
    <property type="entry name" value="LexA-like"/>
</dbReference>
<dbReference type="Pfam" id="PF00717">
    <property type="entry name" value="Peptidase_S24"/>
    <property type="match status" value="1"/>
</dbReference>
<reference evidence="2 3" key="1">
    <citation type="submission" date="2021-06" db="EMBL/GenBank/DDBJ databases">
        <authorList>
            <person name="Sun Q."/>
            <person name="Li D."/>
        </authorList>
    </citation>
    <scope>NUCLEOTIDE SEQUENCE [LARGE SCALE GENOMIC DNA]</scope>
    <source>
        <strain evidence="2 3">MSJd-7</strain>
    </source>
</reference>
<dbReference type="InterPro" id="IPR001387">
    <property type="entry name" value="Cro/C1-type_HTH"/>
</dbReference>
<evidence type="ECO:0000259" key="1">
    <source>
        <dbReference type="PROSITE" id="PS50943"/>
    </source>
</evidence>
<organism evidence="2 3">
    <name type="scientific">Butyricicoccus intestinisimiae</name>
    <dbReference type="NCBI Taxonomy" id="2841509"/>
    <lineage>
        <taxon>Bacteria</taxon>
        <taxon>Bacillati</taxon>
        <taxon>Bacillota</taxon>
        <taxon>Clostridia</taxon>
        <taxon>Eubacteriales</taxon>
        <taxon>Butyricicoccaceae</taxon>
        <taxon>Butyricicoccus</taxon>
    </lineage>
</organism>
<dbReference type="Proteomes" id="UP000783588">
    <property type="component" value="Unassembled WGS sequence"/>
</dbReference>
<dbReference type="CDD" id="cd06529">
    <property type="entry name" value="S24_LexA-like"/>
    <property type="match status" value="1"/>
</dbReference>
<dbReference type="PROSITE" id="PS50943">
    <property type="entry name" value="HTH_CROC1"/>
    <property type="match status" value="1"/>
</dbReference>
<proteinExistence type="predicted"/>
<dbReference type="PANTHER" id="PTHR33516">
    <property type="entry name" value="LEXA REPRESSOR"/>
    <property type="match status" value="1"/>
</dbReference>
<accession>A0ABS6EN32</accession>
<keyword evidence="3" id="KW-1185">Reference proteome</keyword>
<comment type="caution">
    <text evidence="2">The sequence shown here is derived from an EMBL/GenBank/DDBJ whole genome shotgun (WGS) entry which is preliminary data.</text>
</comment>
<dbReference type="EMBL" id="JAHLQI010000001">
    <property type="protein sequence ID" value="MBU5489098.1"/>
    <property type="molecule type" value="Genomic_DNA"/>
</dbReference>
<protein>
    <submittedName>
        <fullName evidence="2">Helix-turn-helix domain-containing protein</fullName>
    </submittedName>
</protein>